<dbReference type="InterPro" id="IPR011989">
    <property type="entry name" value="ARM-like"/>
</dbReference>
<reference evidence="5" key="1">
    <citation type="submission" date="2018-12" db="EMBL/GenBank/DDBJ databases">
        <authorList>
            <person name="Will S."/>
            <person name="Neumann-Schaal M."/>
            <person name="Henke P."/>
        </authorList>
    </citation>
    <scope>NUCLEOTIDE SEQUENCE</scope>
    <source>
        <strain evidence="5">PCC 7102</strain>
    </source>
</reference>
<reference evidence="5" key="2">
    <citation type="journal article" date="2019" name="Genome Biol. Evol.">
        <title>Day and night: Metabolic profiles and evolutionary relationships of six axenic non-marine cyanobacteria.</title>
        <authorList>
            <person name="Will S.E."/>
            <person name="Henke P."/>
            <person name="Boedeker C."/>
            <person name="Huang S."/>
            <person name="Brinkmann H."/>
            <person name="Rohde M."/>
            <person name="Jarek M."/>
            <person name="Friedl T."/>
            <person name="Seufert S."/>
            <person name="Schumacher M."/>
            <person name="Overmann J."/>
            <person name="Neumann-Schaal M."/>
            <person name="Petersen J."/>
        </authorList>
    </citation>
    <scope>NUCLEOTIDE SEQUENCE [LARGE SCALE GENOMIC DNA]</scope>
    <source>
        <strain evidence="5">PCC 7102</strain>
    </source>
</reference>
<dbReference type="AlphaFoldDB" id="A0A433VE69"/>
<dbReference type="GO" id="GO:0030089">
    <property type="term" value="C:phycobilisome"/>
    <property type="evidence" value="ECO:0007669"/>
    <property type="project" value="UniProtKB-KW"/>
</dbReference>
<evidence type="ECO:0000313" key="6">
    <source>
        <dbReference type="Proteomes" id="UP000271624"/>
    </source>
</evidence>
<name>A0A433VE69_9CYAN</name>
<dbReference type="SUPFAM" id="SSF48371">
    <property type="entry name" value="ARM repeat"/>
    <property type="match status" value="3"/>
</dbReference>
<keyword evidence="4" id="KW-0456">Lyase</keyword>
<comment type="caution">
    <text evidence="5">The sequence shown here is derived from an EMBL/GenBank/DDBJ whole genome shotgun (WGS) entry which is preliminary data.</text>
</comment>
<comment type="similarity">
    <text evidence="1">Belongs to the CpcE/RpcE/PecE family.</text>
</comment>
<evidence type="ECO:0000256" key="1">
    <source>
        <dbReference type="ARBA" id="ARBA00009299"/>
    </source>
</evidence>
<keyword evidence="6" id="KW-1185">Reference proteome</keyword>
<dbReference type="RefSeq" id="WP_127083000.1">
    <property type="nucleotide sequence ID" value="NZ_RSCL01000011.1"/>
</dbReference>
<dbReference type="Proteomes" id="UP000271624">
    <property type="component" value="Unassembled WGS sequence"/>
</dbReference>
<organism evidence="5 6">
    <name type="scientific">Dulcicalothrix desertica PCC 7102</name>
    <dbReference type="NCBI Taxonomy" id="232991"/>
    <lineage>
        <taxon>Bacteria</taxon>
        <taxon>Bacillati</taxon>
        <taxon>Cyanobacteriota</taxon>
        <taxon>Cyanophyceae</taxon>
        <taxon>Nostocales</taxon>
        <taxon>Calotrichaceae</taxon>
        <taxon>Dulcicalothrix</taxon>
    </lineage>
</organism>
<evidence type="ECO:0000256" key="2">
    <source>
        <dbReference type="ARBA" id="ARBA00022549"/>
    </source>
</evidence>
<dbReference type="EMBL" id="RSCL01000011">
    <property type="protein sequence ID" value="RUT04400.1"/>
    <property type="molecule type" value="Genomic_DNA"/>
</dbReference>
<dbReference type="Gene3D" id="1.25.10.10">
    <property type="entry name" value="Leucine-rich Repeat Variant"/>
    <property type="match status" value="1"/>
</dbReference>
<keyword evidence="3" id="KW-0605">Phycobilisome</keyword>
<evidence type="ECO:0000256" key="3">
    <source>
        <dbReference type="ARBA" id="ARBA00022738"/>
    </source>
</evidence>
<protein>
    <recommendedName>
        <fullName evidence="7">HEAT repeat domain-containing protein</fullName>
    </recommendedName>
</protein>
<dbReference type="OrthoDB" id="2077833at2"/>
<sequence>MTLQQLLQQLESLSYHDRVRRMVELGRQVSTDTQVRDILNSLEQGDFTERLLALNSCYGSYDGAKIIRALSDNSHLIRSKAVQMVGPLTSDAQVQTALNTVTLKDCRYVLKQLLKWHRRSCIDTFINQLASTNNDSFSRLLPCASSELVQRHIESVIDFYGIDEWKLLARLHPRIVEELLQRRANATSEFDPRLTTRVNAVLPLLSELFPETALSICRTVSGIIPLSNLNLQPLTERYPRQVADLILSSNDRANVSFDKVAHKLETQQLISLINRRKYTINEQYIFYLLAPQQREIIYRTFADSWRSSIGGNIIPAIIPYLPRHIREQEAQRYLNLPRNIFPEERLYCAAYLPWGDTHALVNPYINDPDPELRKQALSTLIFATRYNRSHTSDILNIVKQRRNEQDPVRGAMIKGLAELPSSIWHSQHLEDLSQIISHAFNAVDLSNFTVISIERLVIQILPFHPAWSAGQLATLVQQRGQINFYDLGERLSNSDMPRVAPILLPVLQSWERKRESNIIAAARSFGHRLKVFDGLVEILERIIKNTRNNTIASEALDLIAKYRRDKLNELIPQLLQQDPSWITQYTVYNFLHRKRQDLITPFLRYSAYTGLFSTDETRFILPLTNGFNRWTTQQQEIFQRTLEEVIQDPERDTLTKLCVIKQLAALPGVQPTSLQELANPDNPQLVIRDAALLALPQLDSPYGIPILVEALNDDRARIAIYALRSMLLQMPENQALQTLRAVPLNKVTVAKEVVRLLGELPSSEAYTELLSWNERDLHRDVRVAFIRALSNHLEHPETWPILFGAATSSDTAIARTVGRQHYDQSQNNQQQLLELFVTLLNHPDPVVRLDILERCCYFPVSDPSRILLPVLQQCINSRIFHETSQAINALLTTYKNSADIIGATVRSVISNRRILLELTQYLLQILRYEQQQMLPTARAAIEAMQEDPLTTSLQVDIAIYAFSWEELARFFQQLALEGKMHHEVLFRAVQGLEQIIIRNDTSELIRLEEILAPSDDEKLRRIALAALIAQSQVRGWNNVLKQRLYAFRNDPSPMVAEKAQFIILPDS</sequence>
<gene>
    <name evidence="5" type="ORF">DSM106972_046280</name>
</gene>
<evidence type="ECO:0008006" key="7">
    <source>
        <dbReference type="Google" id="ProtNLM"/>
    </source>
</evidence>
<dbReference type="InterPro" id="IPR016024">
    <property type="entry name" value="ARM-type_fold"/>
</dbReference>
<proteinExistence type="inferred from homology"/>
<dbReference type="GO" id="GO:0016829">
    <property type="term" value="F:lyase activity"/>
    <property type="evidence" value="ECO:0007669"/>
    <property type="project" value="UniProtKB-KW"/>
</dbReference>
<evidence type="ECO:0000313" key="5">
    <source>
        <dbReference type="EMBL" id="RUT04400.1"/>
    </source>
</evidence>
<accession>A0A433VE69</accession>
<evidence type="ECO:0000256" key="4">
    <source>
        <dbReference type="ARBA" id="ARBA00023239"/>
    </source>
</evidence>
<keyword evidence="2" id="KW-0042">Antenna complex</keyword>